<sequence length="136" mass="15640">MDDEDYEDLIEIVKDRMRENGLSDLAEDSNFLDPDALAEGRAELPPPQTHLILLLEAFQLHLKWTDRDTVEDNLRFLHESVENGPENAFIEFPDRADGRPLFLREIPSLGPLRSELQRLIVALQGEDYEPSPGMER</sequence>
<organism evidence="1 2">
    <name type="scientific">Pannonibacter phragmitetus</name>
    <dbReference type="NCBI Taxonomy" id="121719"/>
    <lineage>
        <taxon>Bacteria</taxon>
        <taxon>Pseudomonadati</taxon>
        <taxon>Pseudomonadota</taxon>
        <taxon>Alphaproteobacteria</taxon>
        <taxon>Hyphomicrobiales</taxon>
        <taxon>Stappiaceae</taxon>
        <taxon>Pannonibacter</taxon>
    </lineage>
</organism>
<evidence type="ECO:0000313" key="1">
    <source>
        <dbReference type="EMBL" id="ALV29099.1"/>
    </source>
</evidence>
<proteinExistence type="predicted"/>
<dbReference type="KEGG" id="pphr:APZ00_20330"/>
<reference evidence="1 2" key="1">
    <citation type="submission" date="2015-10" db="EMBL/GenBank/DDBJ databases">
        <title>The world's first case of liver abscess caused by Pannonibacter phragmitetus.</title>
        <authorList>
            <person name="Ming D."/>
            <person name="Wang M."/>
            <person name="Zhou Y."/>
            <person name="Jiang T."/>
            <person name="Hu S."/>
        </authorList>
    </citation>
    <scope>NUCLEOTIDE SEQUENCE [LARGE SCALE GENOMIC DNA]</scope>
    <source>
        <strain evidence="1 2">31801</strain>
    </source>
</reference>
<dbReference type="EMBL" id="CP013068">
    <property type="protein sequence ID" value="ALV29099.1"/>
    <property type="molecule type" value="Genomic_DNA"/>
</dbReference>
<dbReference type="STRING" id="121719.APZ00_20330"/>
<dbReference type="AlphaFoldDB" id="A0A0U3NCK6"/>
<evidence type="ECO:0000313" key="2">
    <source>
        <dbReference type="Proteomes" id="UP000064921"/>
    </source>
</evidence>
<dbReference type="RefSeq" id="WP_058900022.1">
    <property type="nucleotide sequence ID" value="NZ_CP013068.1"/>
</dbReference>
<gene>
    <name evidence="1" type="ORF">APZ00_20330</name>
</gene>
<dbReference type="Proteomes" id="UP000064921">
    <property type="component" value="Chromosome"/>
</dbReference>
<accession>A0A0U3NCK6</accession>
<protein>
    <submittedName>
        <fullName evidence="1">Uncharacterized protein</fullName>
    </submittedName>
</protein>
<name>A0A0U3NCK6_9HYPH</name>
<keyword evidence="2" id="KW-1185">Reference proteome</keyword>